<comment type="caution">
    <text evidence="3">The sequence shown here is derived from an EMBL/GenBank/DDBJ whole genome shotgun (WGS) entry which is preliminary data.</text>
</comment>
<feature type="domain" description="Glycosyl transferase family 51" evidence="2">
    <location>
        <begin position="100"/>
        <end position="186"/>
    </location>
</feature>
<keyword evidence="1" id="KW-1133">Transmembrane helix</keyword>
<evidence type="ECO:0000259" key="2">
    <source>
        <dbReference type="Pfam" id="PF00912"/>
    </source>
</evidence>
<gene>
    <name evidence="3" type="ORF">B0I10_104134</name>
</gene>
<dbReference type="Gene3D" id="1.10.3810.10">
    <property type="entry name" value="Biosynthetic peptidoglycan transglycosylase-like"/>
    <property type="match status" value="1"/>
</dbReference>
<dbReference type="AlphaFoldDB" id="A0A328WV48"/>
<dbReference type="InterPro" id="IPR036950">
    <property type="entry name" value="PBP_transglycosylase"/>
</dbReference>
<keyword evidence="4" id="KW-1185">Reference proteome</keyword>
<evidence type="ECO:0000313" key="3">
    <source>
        <dbReference type="EMBL" id="RAR48996.1"/>
    </source>
</evidence>
<dbReference type="InterPro" id="IPR001264">
    <property type="entry name" value="Glyco_trans_51"/>
</dbReference>
<dbReference type="SUPFAM" id="SSF53955">
    <property type="entry name" value="Lysozyme-like"/>
    <property type="match status" value="1"/>
</dbReference>
<accession>A0A328WV48</accession>
<evidence type="ECO:0000256" key="1">
    <source>
        <dbReference type="SAM" id="Phobius"/>
    </source>
</evidence>
<dbReference type="EMBL" id="QLSV01000004">
    <property type="protein sequence ID" value="RAR48996.1"/>
    <property type="molecule type" value="Genomic_DNA"/>
</dbReference>
<sequence length="200" mass="23930">MKTKITKVLKITTLLFLVMVMIYQLLLSDLNPMFKRDDFIAIKEEINKSKNEDFKHFLNLYNKIYNQKSIKFYSLKNSKLGFPKDDCPCLDVARYYGANNLRNFKIPFVKILYTLKIEKEFSQEDCLKLILSKADLLYDNEGIKEASLYFFNKKIDSLNERELLELIIMLENPILFDPKRNREIRQNKILVYEKFLEKIK</sequence>
<dbReference type="InterPro" id="IPR023346">
    <property type="entry name" value="Lysozyme-like_dom_sf"/>
</dbReference>
<dbReference type="RefSeq" id="WP_112085453.1">
    <property type="nucleotide sequence ID" value="NZ_QLSV01000004.1"/>
</dbReference>
<feature type="transmembrane region" description="Helical" evidence="1">
    <location>
        <begin position="7"/>
        <end position="26"/>
    </location>
</feature>
<proteinExistence type="predicted"/>
<reference evidence="3 4" key="1">
    <citation type="submission" date="2018-06" db="EMBL/GenBank/DDBJ databases">
        <title>Genomic Encyclopedia of Type Strains, Phase III (KMG-III): the genomes of soil and plant-associated and newly described type strains.</title>
        <authorList>
            <person name="Whitman W."/>
        </authorList>
    </citation>
    <scope>NUCLEOTIDE SEQUENCE [LARGE SCALE GENOMIC DNA]</scope>
    <source>
        <strain evidence="3 4">CGMCC 1.12504</strain>
    </source>
</reference>
<keyword evidence="1" id="KW-0812">Transmembrane</keyword>
<dbReference type="Pfam" id="PF00912">
    <property type="entry name" value="Transgly"/>
    <property type="match status" value="1"/>
</dbReference>
<name>A0A328WV48_9FLAO</name>
<dbReference type="OrthoDB" id="1429825at2"/>
<organism evidence="3 4">
    <name type="scientific">Flavobacterium lacus</name>
    <dbReference type="NCBI Taxonomy" id="1353778"/>
    <lineage>
        <taxon>Bacteria</taxon>
        <taxon>Pseudomonadati</taxon>
        <taxon>Bacteroidota</taxon>
        <taxon>Flavobacteriia</taxon>
        <taxon>Flavobacteriales</taxon>
        <taxon>Flavobacteriaceae</taxon>
        <taxon>Flavobacterium</taxon>
    </lineage>
</organism>
<keyword evidence="1" id="KW-0472">Membrane</keyword>
<evidence type="ECO:0000313" key="4">
    <source>
        <dbReference type="Proteomes" id="UP000249518"/>
    </source>
</evidence>
<protein>
    <submittedName>
        <fullName evidence="3">Transglycosylase</fullName>
    </submittedName>
</protein>
<dbReference type="Proteomes" id="UP000249518">
    <property type="component" value="Unassembled WGS sequence"/>
</dbReference>